<dbReference type="FunFam" id="3.30.930.10:FF:000019">
    <property type="entry name" value="Threonine--tRNA ligase"/>
    <property type="match status" value="1"/>
</dbReference>
<dbReference type="InterPro" id="IPR004154">
    <property type="entry name" value="Anticodon-bd"/>
</dbReference>
<keyword evidence="9 14" id="KW-0067">ATP-binding</keyword>
<dbReference type="Gene3D" id="3.40.50.800">
    <property type="entry name" value="Anticodon-binding domain"/>
    <property type="match status" value="1"/>
</dbReference>
<dbReference type="InterPro" id="IPR047246">
    <property type="entry name" value="ThrRS_anticodon"/>
</dbReference>
<keyword evidence="6 14" id="KW-0479">Metal-binding</keyword>
<keyword evidence="5 14" id="KW-0436">Ligase</keyword>
<dbReference type="PROSITE" id="PS51880">
    <property type="entry name" value="TGS"/>
    <property type="match status" value="1"/>
</dbReference>
<dbReference type="PRINTS" id="PR01047">
    <property type="entry name" value="TRNASYNTHTHR"/>
</dbReference>
<keyword evidence="4 14" id="KW-0820">tRNA-binding</keyword>
<evidence type="ECO:0000256" key="8">
    <source>
        <dbReference type="ARBA" id="ARBA00022833"/>
    </source>
</evidence>
<keyword evidence="7 14" id="KW-0547">Nucleotide-binding</keyword>
<proteinExistence type="inferred from homology"/>
<evidence type="ECO:0000313" key="18">
    <source>
        <dbReference type="Proteomes" id="UP000603434"/>
    </source>
</evidence>
<dbReference type="Gene3D" id="3.30.54.20">
    <property type="match status" value="1"/>
</dbReference>
<dbReference type="Pfam" id="PF00587">
    <property type="entry name" value="tRNA-synt_2b"/>
    <property type="match status" value="1"/>
</dbReference>
<dbReference type="Pfam" id="PF07973">
    <property type="entry name" value="tRNA_SAD"/>
    <property type="match status" value="1"/>
</dbReference>
<evidence type="ECO:0000256" key="12">
    <source>
        <dbReference type="ARBA" id="ARBA00023146"/>
    </source>
</evidence>
<dbReference type="EC" id="6.1.1.3" evidence="14"/>
<evidence type="ECO:0000256" key="7">
    <source>
        <dbReference type="ARBA" id="ARBA00022741"/>
    </source>
</evidence>
<dbReference type="SUPFAM" id="SSF52954">
    <property type="entry name" value="Class II aaRS ABD-related"/>
    <property type="match status" value="1"/>
</dbReference>
<feature type="binding site" evidence="14">
    <location>
        <position position="505"/>
    </location>
    <ligand>
        <name>Zn(2+)</name>
        <dbReference type="ChEBI" id="CHEBI:29105"/>
        <note>catalytic</note>
    </ligand>
</feature>
<dbReference type="InterPro" id="IPR045864">
    <property type="entry name" value="aa-tRNA-synth_II/BPL/LPL"/>
</dbReference>
<dbReference type="InterPro" id="IPR004095">
    <property type="entry name" value="TGS"/>
</dbReference>
<dbReference type="FunFam" id="3.30.54.20:FF:000002">
    <property type="entry name" value="Threonine--tRNA ligase"/>
    <property type="match status" value="1"/>
</dbReference>
<dbReference type="GO" id="GO:0000049">
    <property type="term" value="F:tRNA binding"/>
    <property type="evidence" value="ECO:0007669"/>
    <property type="project" value="UniProtKB-KW"/>
</dbReference>
<feature type="binding site" evidence="14">
    <location>
        <position position="380"/>
    </location>
    <ligand>
        <name>Zn(2+)</name>
        <dbReference type="ChEBI" id="CHEBI:29105"/>
        <note>catalytic</note>
    </ligand>
</feature>
<keyword evidence="10 14" id="KW-0694">RNA-binding</keyword>
<dbReference type="SUPFAM" id="SSF55681">
    <property type="entry name" value="Class II aaRS and biotin synthetases"/>
    <property type="match status" value="1"/>
</dbReference>
<comment type="caution">
    <text evidence="14">Lacks conserved residue(s) required for the propagation of feature annotation.</text>
</comment>
<feature type="domain" description="TGS" evidence="16">
    <location>
        <begin position="1"/>
        <end position="61"/>
    </location>
</feature>
<dbReference type="FunFam" id="3.30.980.10:FF:000005">
    <property type="entry name" value="Threonyl-tRNA synthetase, mitochondrial"/>
    <property type="match status" value="1"/>
</dbReference>
<dbReference type="InterPro" id="IPR002314">
    <property type="entry name" value="aa-tRNA-synt_IIb"/>
</dbReference>
<comment type="subunit">
    <text evidence="14">Homodimer.</text>
</comment>
<evidence type="ECO:0000256" key="1">
    <source>
        <dbReference type="ARBA" id="ARBA00004496"/>
    </source>
</evidence>
<dbReference type="Pfam" id="PF02824">
    <property type="entry name" value="TGS"/>
    <property type="match status" value="1"/>
</dbReference>
<protein>
    <recommendedName>
        <fullName evidence="14">Threonine--tRNA ligase</fullName>
        <ecNumber evidence="14">6.1.1.3</ecNumber>
    </recommendedName>
    <alternativeName>
        <fullName evidence="14">Threonyl-tRNA synthetase</fullName>
        <shortName evidence="14">ThrRS</shortName>
    </alternativeName>
</protein>
<dbReference type="GO" id="GO:0004829">
    <property type="term" value="F:threonine-tRNA ligase activity"/>
    <property type="evidence" value="ECO:0007669"/>
    <property type="project" value="UniProtKB-UniRule"/>
</dbReference>
<dbReference type="SUPFAM" id="SSF81271">
    <property type="entry name" value="TGS-like"/>
    <property type="match status" value="1"/>
</dbReference>
<dbReference type="Gene3D" id="3.10.20.30">
    <property type="match status" value="1"/>
</dbReference>
<dbReference type="EMBL" id="JACNJH010000129">
    <property type="protein sequence ID" value="MBC8361305.1"/>
    <property type="molecule type" value="Genomic_DNA"/>
</dbReference>
<organism evidence="17 18">
    <name type="scientific">Candidatus Desulfatibia profunda</name>
    <dbReference type="NCBI Taxonomy" id="2841695"/>
    <lineage>
        <taxon>Bacteria</taxon>
        <taxon>Pseudomonadati</taxon>
        <taxon>Thermodesulfobacteriota</taxon>
        <taxon>Desulfobacteria</taxon>
        <taxon>Desulfobacterales</taxon>
        <taxon>Desulfobacterales incertae sedis</taxon>
        <taxon>Candidatus Desulfatibia</taxon>
    </lineage>
</organism>
<dbReference type="PANTHER" id="PTHR11451">
    <property type="entry name" value="THREONINE-TRNA LIGASE"/>
    <property type="match status" value="1"/>
</dbReference>
<evidence type="ECO:0000256" key="3">
    <source>
        <dbReference type="ARBA" id="ARBA00022490"/>
    </source>
</evidence>
<evidence type="ECO:0000256" key="6">
    <source>
        <dbReference type="ARBA" id="ARBA00022723"/>
    </source>
</evidence>
<dbReference type="SUPFAM" id="SSF55186">
    <property type="entry name" value="ThrRS/AlaRS common domain"/>
    <property type="match status" value="1"/>
</dbReference>
<accession>A0A8J6NMC6</accession>
<dbReference type="PANTHER" id="PTHR11451:SF44">
    <property type="entry name" value="THREONINE--TRNA LIGASE, CHLOROPLASTIC_MITOCHONDRIAL 2"/>
    <property type="match status" value="1"/>
</dbReference>
<dbReference type="InterPro" id="IPR036621">
    <property type="entry name" value="Anticodon-bd_dom_sf"/>
</dbReference>
<evidence type="ECO:0000256" key="14">
    <source>
        <dbReference type="HAMAP-Rule" id="MF_00184"/>
    </source>
</evidence>
<evidence type="ECO:0000259" key="15">
    <source>
        <dbReference type="PROSITE" id="PS50862"/>
    </source>
</evidence>
<sequence>MINITFPDGKIKGFENNPTGLEVANSISEGLARDCVALELNGKIVDLTTKIDRDADISLITTRDQEGLEIMRHSAAHVMADAILRLYKDAKLTIGPIVEDGFYYDIDMQPLSKDDFPRIEAEIEKIVKAKLTFERIEVSKSEAMEFYKNEPYKLEMISELQEGTISLYKHGDFTDLCRGPHVPHTGFVKAIKLTKVSGAYWRADPKKAQLQRIYGTAFFNKKELKEYLHFIEEAKRRNHRKIGEALDLFSFHDEAPGMPFFHPKGISIWNCLLDYWRLEHRAAGYVETKTPIMLQRSLWEKSGHWENYREHMYTSHVDEYEYAIKPMNCPGGMLLFGRRPHSYRELPVRAAEIGLVHRHELSGVLAGLFRVRAFHQDDAHIFMTPEQIEDEILGVLKLVQRIYSTFGLGFHLELSTRPEKSIGTDEQWEMTTQGLKAALNRYGRDYKINEGDGAFYGPKIDVHIKDALNRTWQCGTIQLDMSLPERFNLAYIDQNNQKQRPIMIHRVIYGSIERFFGILVEHFAGKFPLWMAPTQVALLAINDDLVPYTNQIKQTLENAGLRTEIDSRSESLNKKIRDAQLNNIPLILTIGNKEKESGTLSIRTLDGQVRFGISQESFLNKTREHIKNRKPDLLIFEDS</sequence>
<evidence type="ECO:0000256" key="9">
    <source>
        <dbReference type="ARBA" id="ARBA00022840"/>
    </source>
</evidence>
<dbReference type="CDD" id="cd01667">
    <property type="entry name" value="TGS_ThrRS"/>
    <property type="match status" value="1"/>
</dbReference>
<reference evidence="17 18" key="1">
    <citation type="submission" date="2020-08" db="EMBL/GenBank/DDBJ databases">
        <title>Bridging the membrane lipid divide: bacteria of the FCB group superphylum have the potential to synthesize archaeal ether lipids.</title>
        <authorList>
            <person name="Villanueva L."/>
            <person name="Von Meijenfeldt F.A.B."/>
            <person name="Westbye A.B."/>
            <person name="Yadav S."/>
            <person name="Hopmans E.C."/>
            <person name="Dutilh B.E."/>
            <person name="Sinninghe Damste J.S."/>
        </authorList>
    </citation>
    <scope>NUCLEOTIDE SEQUENCE [LARGE SCALE GENOMIC DNA]</scope>
    <source>
        <strain evidence="17">NIOZ-UU30</strain>
    </source>
</reference>
<dbReference type="AlphaFoldDB" id="A0A8J6NMC6"/>
<evidence type="ECO:0000313" key="17">
    <source>
        <dbReference type="EMBL" id="MBC8361305.1"/>
    </source>
</evidence>
<dbReference type="InterPro" id="IPR012947">
    <property type="entry name" value="tRNA_SAD"/>
</dbReference>
<evidence type="ECO:0000256" key="10">
    <source>
        <dbReference type="ARBA" id="ARBA00022884"/>
    </source>
</evidence>
<dbReference type="InterPro" id="IPR012676">
    <property type="entry name" value="TGS-like"/>
</dbReference>
<evidence type="ECO:0000256" key="13">
    <source>
        <dbReference type="ARBA" id="ARBA00049515"/>
    </source>
</evidence>
<keyword evidence="3 14" id="KW-0963">Cytoplasm</keyword>
<dbReference type="CDD" id="cd00771">
    <property type="entry name" value="ThrRS_core"/>
    <property type="match status" value="1"/>
</dbReference>
<comment type="catalytic activity">
    <reaction evidence="13 14">
        <text>tRNA(Thr) + L-threonine + ATP = L-threonyl-tRNA(Thr) + AMP + diphosphate + H(+)</text>
        <dbReference type="Rhea" id="RHEA:24624"/>
        <dbReference type="Rhea" id="RHEA-COMP:9670"/>
        <dbReference type="Rhea" id="RHEA-COMP:9704"/>
        <dbReference type="ChEBI" id="CHEBI:15378"/>
        <dbReference type="ChEBI" id="CHEBI:30616"/>
        <dbReference type="ChEBI" id="CHEBI:33019"/>
        <dbReference type="ChEBI" id="CHEBI:57926"/>
        <dbReference type="ChEBI" id="CHEBI:78442"/>
        <dbReference type="ChEBI" id="CHEBI:78534"/>
        <dbReference type="ChEBI" id="CHEBI:456215"/>
        <dbReference type="EC" id="6.1.1.3"/>
    </reaction>
</comment>
<dbReference type="HAMAP" id="MF_00184">
    <property type="entry name" value="Thr_tRNA_synth"/>
    <property type="match status" value="1"/>
</dbReference>
<dbReference type="FunFam" id="3.10.20.30:FF:000005">
    <property type="entry name" value="Threonine--tRNA ligase"/>
    <property type="match status" value="1"/>
</dbReference>
<name>A0A8J6NMC6_9BACT</name>
<feature type="binding site" evidence="14">
    <location>
        <position position="329"/>
    </location>
    <ligand>
        <name>Zn(2+)</name>
        <dbReference type="ChEBI" id="CHEBI:29105"/>
        <note>catalytic</note>
    </ligand>
</feature>
<keyword evidence="11 14" id="KW-0648">Protein biosynthesis</keyword>
<dbReference type="SMART" id="SM00863">
    <property type="entry name" value="tRNA_SAD"/>
    <property type="match status" value="1"/>
</dbReference>
<evidence type="ECO:0000259" key="16">
    <source>
        <dbReference type="PROSITE" id="PS51880"/>
    </source>
</evidence>
<dbReference type="GO" id="GO:0005737">
    <property type="term" value="C:cytoplasm"/>
    <property type="evidence" value="ECO:0007669"/>
    <property type="project" value="UniProtKB-SubCell"/>
</dbReference>
<evidence type="ECO:0000256" key="2">
    <source>
        <dbReference type="ARBA" id="ARBA00008226"/>
    </source>
</evidence>
<gene>
    <name evidence="14 17" type="primary">thrS</name>
    <name evidence="17" type="ORF">H8E23_07900</name>
</gene>
<comment type="similarity">
    <text evidence="2 14">Belongs to the class-II aminoacyl-tRNA synthetase family.</text>
</comment>
<dbReference type="NCBIfam" id="TIGR00418">
    <property type="entry name" value="thrS"/>
    <property type="match status" value="1"/>
</dbReference>
<keyword evidence="8 14" id="KW-0862">Zinc</keyword>
<dbReference type="GO" id="GO:0046872">
    <property type="term" value="F:metal ion binding"/>
    <property type="evidence" value="ECO:0007669"/>
    <property type="project" value="UniProtKB-KW"/>
</dbReference>
<dbReference type="InterPro" id="IPR012675">
    <property type="entry name" value="Beta-grasp_dom_sf"/>
</dbReference>
<dbReference type="CDD" id="cd00860">
    <property type="entry name" value="ThrRS_anticodon"/>
    <property type="match status" value="1"/>
</dbReference>
<evidence type="ECO:0000256" key="4">
    <source>
        <dbReference type="ARBA" id="ARBA00022555"/>
    </source>
</evidence>
<dbReference type="FunFam" id="3.40.50.800:FF:000001">
    <property type="entry name" value="Threonine--tRNA ligase"/>
    <property type="match status" value="1"/>
</dbReference>
<dbReference type="InterPro" id="IPR002320">
    <property type="entry name" value="Thr-tRNA-ligase_IIa"/>
</dbReference>
<dbReference type="GO" id="GO:0006435">
    <property type="term" value="P:threonyl-tRNA aminoacylation"/>
    <property type="evidence" value="ECO:0007669"/>
    <property type="project" value="UniProtKB-UniRule"/>
</dbReference>
<dbReference type="Proteomes" id="UP000603434">
    <property type="component" value="Unassembled WGS sequence"/>
</dbReference>
<dbReference type="Gene3D" id="3.30.980.10">
    <property type="entry name" value="Threonyl-trna Synthetase, Chain A, domain 2"/>
    <property type="match status" value="1"/>
</dbReference>
<comment type="cofactor">
    <cofactor evidence="14">
        <name>Zn(2+)</name>
        <dbReference type="ChEBI" id="CHEBI:29105"/>
    </cofactor>
    <text evidence="14">Binds 1 zinc ion per subunit.</text>
</comment>
<comment type="subcellular location">
    <subcellularLocation>
        <location evidence="1 14">Cytoplasm</location>
    </subcellularLocation>
</comment>
<dbReference type="PROSITE" id="PS50862">
    <property type="entry name" value="AA_TRNA_LIGASE_II"/>
    <property type="match status" value="1"/>
</dbReference>
<evidence type="ECO:0000256" key="5">
    <source>
        <dbReference type="ARBA" id="ARBA00022598"/>
    </source>
</evidence>
<dbReference type="Pfam" id="PF03129">
    <property type="entry name" value="HGTP_anticodon"/>
    <property type="match status" value="1"/>
</dbReference>
<dbReference type="InterPro" id="IPR033728">
    <property type="entry name" value="ThrRS_core"/>
</dbReference>
<dbReference type="Gene3D" id="3.30.930.10">
    <property type="entry name" value="Bira Bifunctional Protein, Domain 2"/>
    <property type="match status" value="1"/>
</dbReference>
<comment type="caution">
    <text evidence="17">The sequence shown here is derived from an EMBL/GenBank/DDBJ whole genome shotgun (WGS) entry which is preliminary data.</text>
</comment>
<keyword evidence="12 14" id="KW-0030">Aminoacyl-tRNA synthetase</keyword>
<dbReference type="InterPro" id="IPR018163">
    <property type="entry name" value="Thr/Ala-tRNA-synth_IIc_edit"/>
</dbReference>
<dbReference type="GO" id="GO:0005524">
    <property type="term" value="F:ATP binding"/>
    <property type="evidence" value="ECO:0007669"/>
    <property type="project" value="UniProtKB-UniRule"/>
</dbReference>
<evidence type="ECO:0000256" key="11">
    <source>
        <dbReference type="ARBA" id="ARBA00022917"/>
    </source>
</evidence>
<feature type="domain" description="Aminoacyl-transfer RNA synthetases class-II family profile" evidence="15">
    <location>
        <begin position="278"/>
        <end position="528"/>
    </location>
</feature>
<dbReference type="InterPro" id="IPR006195">
    <property type="entry name" value="aa-tRNA-synth_II"/>
</dbReference>